<keyword evidence="3 7" id="KW-0560">Oxidoreductase</keyword>
<accession>A0A8T4GBU4</accession>
<comment type="similarity">
    <text evidence="4">Belongs to the zinc-containing alcohol dehydrogenase family.</text>
</comment>
<dbReference type="InterPro" id="IPR011032">
    <property type="entry name" value="GroES-like_sf"/>
</dbReference>
<comment type="caution">
    <text evidence="7">The sequence shown here is derived from an EMBL/GenBank/DDBJ whole genome shotgun (WGS) entry which is preliminary data.</text>
</comment>
<dbReference type="InterPro" id="IPR002328">
    <property type="entry name" value="ADH_Zn_CS"/>
</dbReference>
<dbReference type="SUPFAM" id="SSF51735">
    <property type="entry name" value="NAD(P)-binding Rossmann-fold domains"/>
    <property type="match status" value="1"/>
</dbReference>
<evidence type="ECO:0000313" key="7">
    <source>
        <dbReference type="EMBL" id="MBP1921209.1"/>
    </source>
</evidence>
<dbReference type="SUPFAM" id="SSF50129">
    <property type="entry name" value="GroES-like"/>
    <property type="match status" value="1"/>
</dbReference>
<protein>
    <submittedName>
        <fullName evidence="7">Alcohol dehydrogenase</fullName>
        <ecNumber evidence="7">1.1.1.1</ecNumber>
    </submittedName>
</protein>
<dbReference type="InterPro" id="IPR020843">
    <property type="entry name" value="ER"/>
</dbReference>
<sequence length="365" mass="38565">MNAAVLREYGEPLALREVPDPEPDRDGVVVRVEACGVCRSDWHAWKGHGEWADDRVSRGQILGHEPAGEVVAVGDGVERFASGDRVVVPFSLGDGTCRYCQQGHGNVCSDGRALGFESDAPGAFAERVAVPNADYNLVERPSWLSARDAAALGCRYMTAYHALAERAGLTAGADLAVHGCGGVGLSAVQLGSALGARVVAVDVDDDALDWAASLGVDERINPQSMEAHSATGGENDASVPDRIRELTDGGVDVSVDALGIAETCRNSVCSVRPRGTHVQVGLTTEAERGEVSLPTDRMTRWEVSFVGSRGMPPTNYDALFDLIETTGLDPGALVSRELALSEVSDRLAAMDTYGVEGIEVVTEFN</sequence>
<dbReference type="InterPro" id="IPR013154">
    <property type="entry name" value="ADH-like_N"/>
</dbReference>
<dbReference type="InterPro" id="IPR013149">
    <property type="entry name" value="ADH-like_C"/>
</dbReference>
<evidence type="ECO:0000313" key="8">
    <source>
        <dbReference type="Proteomes" id="UP000823588"/>
    </source>
</evidence>
<dbReference type="RefSeq" id="WP_209482587.1">
    <property type="nucleotide sequence ID" value="NZ_JAGGKQ010000001.1"/>
</dbReference>
<dbReference type="GO" id="GO:0004022">
    <property type="term" value="F:alcohol dehydrogenase (NAD+) activity"/>
    <property type="evidence" value="ECO:0007669"/>
    <property type="project" value="UniProtKB-EC"/>
</dbReference>
<dbReference type="Pfam" id="PF00107">
    <property type="entry name" value="ADH_zinc_N"/>
    <property type="match status" value="1"/>
</dbReference>
<proteinExistence type="inferred from homology"/>
<dbReference type="PROSITE" id="PS00059">
    <property type="entry name" value="ADH_ZINC"/>
    <property type="match status" value="1"/>
</dbReference>
<keyword evidence="8" id="KW-1185">Reference proteome</keyword>
<reference evidence="7" key="1">
    <citation type="submission" date="2021-03" db="EMBL/GenBank/DDBJ databases">
        <title>Genomic Encyclopedia of Type Strains, Phase IV (KMG-IV): sequencing the most valuable type-strain genomes for metagenomic binning, comparative biology and taxonomic classification.</title>
        <authorList>
            <person name="Goeker M."/>
        </authorList>
    </citation>
    <scope>NUCLEOTIDE SEQUENCE</scope>
    <source>
        <strain evidence="7">DSM 23564</strain>
    </source>
</reference>
<evidence type="ECO:0000256" key="4">
    <source>
        <dbReference type="RuleBase" id="RU361277"/>
    </source>
</evidence>
<evidence type="ECO:0000256" key="5">
    <source>
        <dbReference type="SAM" id="MobiDB-lite"/>
    </source>
</evidence>
<evidence type="ECO:0000256" key="2">
    <source>
        <dbReference type="ARBA" id="ARBA00022833"/>
    </source>
</evidence>
<dbReference type="PANTHER" id="PTHR43401">
    <property type="entry name" value="L-THREONINE 3-DEHYDROGENASE"/>
    <property type="match status" value="1"/>
</dbReference>
<dbReference type="InterPro" id="IPR036291">
    <property type="entry name" value="NAD(P)-bd_dom_sf"/>
</dbReference>
<evidence type="ECO:0000259" key="6">
    <source>
        <dbReference type="SMART" id="SM00829"/>
    </source>
</evidence>
<dbReference type="Pfam" id="PF08240">
    <property type="entry name" value="ADH_N"/>
    <property type="match status" value="1"/>
</dbReference>
<keyword evidence="2 4" id="KW-0862">Zinc</keyword>
<dbReference type="EMBL" id="JAGGKQ010000001">
    <property type="protein sequence ID" value="MBP1921209.1"/>
    <property type="molecule type" value="Genomic_DNA"/>
</dbReference>
<feature type="region of interest" description="Disordered" evidence="5">
    <location>
        <begin position="221"/>
        <end position="240"/>
    </location>
</feature>
<dbReference type="InterPro" id="IPR050129">
    <property type="entry name" value="Zn_alcohol_dh"/>
</dbReference>
<dbReference type="AlphaFoldDB" id="A0A8T4GBU4"/>
<keyword evidence="1 4" id="KW-0479">Metal-binding</keyword>
<dbReference type="Gene3D" id="3.90.180.10">
    <property type="entry name" value="Medium-chain alcohol dehydrogenases, catalytic domain"/>
    <property type="match status" value="1"/>
</dbReference>
<dbReference type="GO" id="GO:0008270">
    <property type="term" value="F:zinc ion binding"/>
    <property type="evidence" value="ECO:0007669"/>
    <property type="project" value="InterPro"/>
</dbReference>
<dbReference type="OrthoDB" id="73567at2157"/>
<feature type="domain" description="Enoyl reductase (ER)" evidence="6">
    <location>
        <begin position="10"/>
        <end position="347"/>
    </location>
</feature>
<comment type="cofactor">
    <cofactor evidence="4">
        <name>Zn(2+)</name>
        <dbReference type="ChEBI" id="CHEBI:29105"/>
    </cofactor>
</comment>
<dbReference type="SMART" id="SM00829">
    <property type="entry name" value="PKS_ER"/>
    <property type="match status" value="1"/>
</dbReference>
<gene>
    <name evidence="7" type="ORF">J2751_000192</name>
</gene>
<dbReference type="Proteomes" id="UP000823588">
    <property type="component" value="Unassembled WGS sequence"/>
</dbReference>
<dbReference type="GO" id="GO:0051262">
    <property type="term" value="P:protein tetramerization"/>
    <property type="evidence" value="ECO:0007669"/>
    <property type="project" value="UniProtKB-ARBA"/>
</dbReference>
<name>A0A8T4GBU4_9EURY</name>
<dbReference type="GO" id="GO:0030554">
    <property type="term" value="F:adenyl nucleotide binding"/>
    <property type="evidence" value="ECO:0007669"/>
    <property type="project" value="UniProtKB-ARBA"/>
</dbReference>
<dbReference type="PANTHER" id="PTHR43401:SF5">
    <property type="entry name" value="ALCOHOL DEHYDROGENASE-RELATED"/>
    <property type="match status" value="1"/>
</dbReference>
<evidence type="ECO:0000256" key="1">
    <source>
        <dbReference type="ARBA" id="ARBA00022723"/>
    </source>
</evidence>
<evidence type="ECO:0000256" key="3">
    <source>
        <dbReference type="ARBA" id="ARBA00023002"/>
    </source>
</evidence>
<dbReference type="GO" id="GO:0044281">
    <property type="term" value="P:small molecule metabolic process"/>
    <property type="evidence" value="ECO:0007669"/>
    <property type="project" value="UniProtKB-ARBA"/>
</dbReference>
<organism evidence="7 8">
    <name type="scientific">Halorubrum alkaliphilum</name>
    <dbReference type="NCBI Taxonomy" id="261290"/>
    <lineage>
        <taxon>Archaea</taxon>
        <taxon>Methanobacteriati</taxon>
        <taxon>Methanobacteriota</taxon>
        <taxon>Stenosarchaea group</taxon>
        <taxon>Halobacteria</taxon>
        <taxon>Halobacteriales</taxon>
        <taxon>Haloferacaceae</taxon>
        <taxon>Halorubrum</taxon>
    </lineage>
</organism>
<dbReference type="EC" id="1.1.1.1" evidence="7"/>
<dbReference type="GO" id="GO:0043168">
    <property type="term" value="F:anion binding"/>
    <property type="evidence" value="ECO:0007669"/>
    <property type="project" value="UniProtKB-ARBA"/>
</dbReference>